<dbReference type="CDD" id="cd02065">
    <property type="entry name" value="B12-binding_like"/>
    <property type="match status" value="1"/>
</dbReference>
<dbReference type="InterPro" id="IPR006158">
    <property type="entry name" value="Cobalamin-bd"/>
</dbReference>
<accession>A0ABS1J824</accession>
<dbReference type="InterPro" id="IPR003759">
    <property type="entry name" value="Cbl-bd_cap"/>
</dbReference>
<dbReference type="Gene3D" id="3.40.50.280">
    <property type="entry name" value="Cobalamin-binding domain"/>
    <property type="match status" value="1"/>
</dbReference>
<name>A0ABS1J824_9BACL</name>
<proteinExistence type="predicted"/>
<evidence type="ECO:0000259" key="1">
    <source>
        <dbReference type="PROSITE" id="PS51332"/>
    </source>
</evidence>
<dbReference type="InterPro" id="IPR036594">
    <property type="entry name" value="Meth_synthase_dom"/>
</dbReference>
<sequence>MNLEAERFAEHLLTADLELAWTELERYTRAGQNSLFLYHRLLTPALYHIGRLWERDAISVADEHLATGVCEVLLSRFESSLAAKPVVYKGASKRVLLFGMEQERHILGLRMVASQFREAGWQVRFLGADLPLEYAVNAASRWKPDAIGITLSITRNLPSLELYVNTLEALDHSPTVLVGGRLVSLCDLTPYVSEQTVLVNDLLHLAQWLYGGVQRATS</sequence>
<feature type="domain" description="B12-binding" evidence="1">
    <location>
        <begin position="92"/>
        <end position="216"/>
    </location>
</feature>
<dbReference type="Pfam" id="PF02607">
    <property type="entry name" value="B12-binding_2"/>
    <property type="match status" value="1"/>
</dbReference>
<dbReference type="SUPFAM" id="SSF52242">
    <property type="entry name" value="Cobalamin (vitamin B12)-binding domain"/>
    <property type="match status" value="1"/>
</dbReference>
<keyword evidence="3" id="KW-1185">Reference proteome</keyword>
<dbReference type="EMBL" id="JAEQNB010000002">
    <property type="protein sequence ID" value="MBL0386436.1"/>
    <property type="molecule type" value="Genomic_DNA"/>
</dbReference>
<dbReference type="RefSeq" id="WP_201632950.1">
    <property type="nucleotide sequence ID" value="NZ_JAEQNB010000002.1"/>
</dbReference>
<evidence type="ECO:0000313" key="3">
    <source>
        <dbReference type="Proteomes" id="UP000602284"/>
    </source>
</evidence>
<comment type="caution">
    <text evidence="2">The sequence shown here is derived from an EMBL/GenBank/DDBJ whole genome shotgun (WGS) entry which is preliminary data.</text>
</comment>
<dbReference type="Proteomes" id="UP000602284">
    <property type="component" value="Unassembled WGS sequence"/>
</dbReference>
<reference evidence="2 3" key="1">
    <citation type="submission" date="2021-01" db="EMBL/GenBank/DDBJ databases">
        <title>Tumebacillus sp. strain ITR2 16S ribosomal RNA gene Genome sequencing and assembly.</title>
        <authorList>
            <person name="Kang M."/>
        </authorList>
    </citation>
    <scope>NUCLEOTIDE SEQUENCE [LARGE SCALE GENOMIC DNA]</scope>
    <source>
        <strain evidence="2 3">ITR2</strain>
    </source>
</reference>
<evidence type="ECO:0000313" key="2">
    <source>
        <dbReference type="EMBL" id="MBL0386436.1"/>
    </source>
</evidence>
<protein>
    <submittedName>
        <fullName evidence="2">Cobalamin B12-binding domain-containing protein</fullName>
    </submittedName>
</protein>
<dbReference type="PROSITE" id="PS51332">
    <property type="entry name" value="B12_BINDING"/>
    <property type="match status" value="1"/>
</dbReference>
<dbReference type="InterPro" id="IPR036724">
    <property type="entry name" value="Cobalamin-bd_sf"/>
</dbReference>
<dbReference type="Pfam" id="PF02310">
    <property type="entry name" value="B12-binding"/>
    <property type="match status" value="1"/>
</dbReference>
<organism evidence="2 3">
    <name type="scientific">Tumebacillus amylolyticus</name>
    <dbReference type="NCBI Taxonomy" id="2801339"/>
    <lineage>
        <taxon>Bacteria</taxon>
        <taxon>Bacillati</taxon>
        <taxon>Bacillota</taxon>
        <taxon>Bacilli</taxon>
        <taxon>Bacillales</taxon>
        <taxon>Alicyclobacillaceae</taxon>
        <taxon>Tumebacillus</taxon>
    </lineage>
</organism>
<gene>
    <name evidence="2" type="ORF">JJB07_07230</name>
</gene>
<dbReference type="Gene3D" id="1.10.1240.10">
    <property type="entry name" value="Methionine synthase domain"/>
    <property type="match status" value="1"/>
</dbReference>